<dbReference type="PROSITE" id="PS51065">
    <property type="entry name" value="NHR"/>
    <property type="match status" value="1"/>
</dbReference>
<dbReference type="SUPFAM" id="SSF158235">
    <property type="entry name" value="SOCS box-like"/>
    <property type="match status" value="1"/>
</dbReference>
<dbReference type="InterPro" id="IPR037962">
    <property type="entry name" value="Neuralized"/>
</dbReference>
<dbReference type="Gene3D" id="2.60.120.920">
    <property type="match status" value="1"/>
</dbReference>
<dbReference type="EnsemblMetazoa" id="XM_050649120.1">
    <property type="protein sequence ID" value="XP_050505077.1"/>
    <property type="gene ID" value="LOC126883509"/>
</dbReference>
<dbReference type="Pfam" id="PF07177">
    <property type="entry name" value="Neuralized"/>
    <property type="match status" value="1"/>
</dbReference>
<evidence type="ECO:0000313" key="5">
    <source>
        <dbReference type="RefSeq" id="XP_028153415.1"/>
    </source>
</evidence>
<dbReference type="Gene3D" id="1.10.750.20">
    <property type="entry name" value="SOCS box"/>
    <property type="match status" value="1"/>
</dbReference>
<dbReference type="CDD" id="cd12887">
    <property type="entry name" value="SPRY_NHR_like"/>
    <property type="match status" value="1"/>
</dbReference>
<dbReference type="FunFam" id="2.60.120.920:FF:000074">
    <property type="entry name" value="Neuralized protein 2"/>
    <property type="match status" value="1"/>
</dbReference>
<evidence type="ECO:0000313" key="3">
    <source>
        <dbReference type="EnsemblMetazoa" id="XP_050505076.1"/>
    </source>
</evidence>
<feature type="domain" description="NHR" evidence="2">
    <location>
        <begin position="10"/>
        <end position="222"/>
    </location>
</feature>
<dbReference type="InterPro" id="IPR001496">
    <property type="entry name" value="SOCS_box"/>
</dbReference>
<dbReference type="Proteomes" id="UP001652700">
    <property type="component" value="Unplaced"/>
</dbReference>
<organism evidence="6">
    <name type="scientific">Diabrotica virgifera virgifera</name>
    <name type="common">western corn rootworm</name>
    <dbReference type="NCBI Taxonomy" id="50390"/>
    <lineage>
        <taxon>Eukaryota</taxon>
        <taxon>Metazoa</taxon>
        <taxon>Ecdysozoa</taxon>
        <taxon>Arthropoda</taxon>
        <taxon>Hexapoda</taxon>
        <taxon>Insecta</taxon>
        <taxon>Pterygota</taxon>
        <taxon>Neoptera</taxon>
        <taxon>Endopterygota</taxon>
        <taxon>Coleoptera</taxon>
        <taxon>Polyphaga</taxon>
        <taxon>Cucujiformia</taxon>
        <taxon>Chrysomeloidea</taxon>
        <taxon>Chrysomelidae</taxon>
        <taxon>Galerucinae</taxon>
        <taxon>Diabroticina</taxon>
        <taxon>Diabroticites</taxon>
        <taxon>Diabrotica</taxon>
    </lineage>
</organism>
<feature type="domain" description="SOCS box" evidence="1">
    <location>
        <begin position="224"/>
        <end position="262"/>
    </location>
</feature>
<reference evidence="3" key="2">
    <citation type="submission" date="2025-05" db="UniProtKB">
        <authorList>
            <consortium name="EnsemblMetazoa"/>
        </authorList>
    </citation>
    <scope>IDENTIFICATION</scope>
</reference>
<dbReference type="OrthoDB" id="10059069at2759"/>
<dbReference type="AlphaFoldDB" id="A0A6P7GUI3"/>
<dbReference type="RefSeq" id="XP_028153415.1">
    <property type="nucleotide sequence ID" value="XM_028297614.1"/>
</dbReference>
<evidence type="ECO:0000313" key="6">
    <source>
        <dbReference type="RefSeq" id="XP_028153416.1"/>
    </source>
</evidence>
<dbReference type="InterPro" id="IPR036036">
    <property type="entry name" value="SOCS_box-like_dom_sf"/>
</dbReference>
<dbReference type="CDD" id="cd03717">
    <property type="entry name" value="SOCS_SOCS_like"/>
    <property type="match status" value="1"/>
</dbReference>
<name>A0A6P7GUI3_DIAVI</name>
<evidence type="ECO:0000259" key="2">
    <source>
        <dbReference type="PROSITE" id="PS51065"/>
    </source>
</evidence>
<dbReference type="PANTHER" id="PTHR12429:SF8">
    <property type="entry name" value="NEURALIZED-LIKE PROTEIN 2"/>
    <property type="match status" value="1"/>
</dbReference>
<dbReference type="Pfam" id="PF07525">
    <property type="entry name" value="SOCS_box"/>
    <property type="match status" value="1"/>
</dbReference>
<protein>
    <submittedName>
        <fullName evidence="5 6">Neuralized-like protein 2</fullName>
    </submittedName>
</protein>
<evidence type="ECO:0000259" key="1">
    <source>
        <dbReference type="PROSITE" id="PS50225"/>
    </source>
</evidence>
<gene>
    <name evidence="5 6" type="primary">LOC114346871</name>
</gene>
<dbReference type="GO" id="GO:0035556">
    <property type="term" value="P:intracellular signal transduction"/>
    <property type="evidence" value="ECO:0007669"/>
    <property type="project" value="InterPro"/>
</dbReference>
<dbReference type="SMART" id="SM00969">
    <property type="entry name" value="SOCS_box"/>
    <property type="match status" value="1"/>
</dbReference>
<dbReference type="InterPro" id="IPR006573">
    <property type="entry name" value="NHR_dom"/>
</dbReference>
<keyword evidence="4" id="KW-1185">Reference proteome</keyword>
<dbReference type="InterPro" id="IPR043136">
    <property type="entry name" value="B30.2/SPRY_sf"/>
</dbReference>
<proteinExistence type="predicted"/>
<dbReference type="PANTHER" id="PTHR12429">
    <property type="entry name" value="NEURALIZED"/>
    <property type="match status" value="1"/>
</dbReference>
<dbReference type="EnsemblMetazoa" id="XM_050649119.1">
    <property type="protein sequence ID" value="XP_050505076.1"/>
    <property type="gene ID" value="LOC126883509"/>
</dbReference>
<reference evidence="5 6" key="1">
    <citation type="submission" date="2025-04" db="UniProtKB">
        <authorList>
            <consortium name="RefSeq"/>
        </authorList>
    </citation>
    <scope>IDENTIFICATION</scope>
    <source>
        <tissue evidence="5 6">Whole insect</tissue>
    </source>
</reference>
<dbReference type="PROSITE" id="PS50225">
    <property type="entry name" value="SOCS"/>
    <property type="match status" value="1"/>
</dbReference>
<evidence type="ECO:0000313" key="4">
    <source>
        <dbReference type="Proteomes" id="UP001652700"/>
    </source>
</evidence>
<sequence length="262" mass="29307">MVQPMVNTINTRFHPYHGENIILSENNTVAYRTKSFANAVTFSEKPLAPGEIFLLEIEQNQTGWSGHMRLGLTQLDPLTMLKPDSIPMYALPDLLDVAKSWIYGISKAQNSIFEYGEGNGWKCIPAGTKKENSNHNFIKTCRGSVPVSLLKPSIPGPILPTDKSSRIGVMYIPTDEFEADMHYIINGEDQGACVKKIPYTEAPLHVVVDVYGVTKKVRIIQLYEVPSLQSACRDAILHNISKKAVLSLPLPKFLKQYLLYQT</sequence>
<accession>A0A6P7GUI3</accession>
<dbReference type="GO" id="GO:0061630">
    <property type="term" value="F:ubiquitin protein ligase activity"/>
    <property type="evidence" value="ECO:0007669"/>
    <property type="project" value="TreeGrafter"/>
</dbReference>
<dbReference type="RefSeq" id="XP_028153416.1">
    <property type="nucleotide sequence ID" value="XM_028297615.1"/>
</dbReference>
<dbReference type="SMART" id="SM00588">
    <property type="entry name" value="NEUZ"/>
    <property type="match status" value="1"/>
</dbReference>